<feature type="binding site" evidence="6">
    <location>
        <position position="153"/>
    </location>
    <ligand>
        <name>Mg(2+)</name>
        <dbReference type="ChEBI" id="CHEBI:18420"/>
    </ligand>
</feature>
<dbReference type="InterPro" id="IPR016068">
    <property type="entry name" value="Translin_N"/>
</dbReference>
<dbReference type="GO" id="GO:0005737">
    <property type="term" value="C:cytoplasm"/>
    <property type="evidence" value="ECO:0007669"/>
    <property type="project" value="UniProtKB-SubCell"/>
</dbReference>
<evidence type="ECO:0000256" key="3">
    <source>
        <dbReference type="ARBA" id="ARBA00005902"/>
    </source>
</evidence>
<keyword evidence="4" id="KW-0963">Cytoplasm</keyword>
<gene>
    <name evidence="7" type="ORF">E2986_11175</name>
</gene>
<dbReference type="GO" id="GO:0005634">
    <property type="term" value="C:nucleus"/>
    <property type="evidence" value="ECO:0007669"/>
    <property type="project" value="UniProtKB-SubCell"/>
</dbReference>
<dbReference type="AlphaFoldDB" id="A0A833S9B2"/>
<dbReference type="Proteomes" id="UP000655588">
    <property type="component" value="Unassembled WGS sequence"/>
</dbReference>
<dbReference type="Gene3D" id="1.20.58.200">
    <property type="entry name" value="Translin, domain 2"/>
    <property type="match status" value="1"/>
</dbReference>
<evidence type="ECO:0000256" key="6">
    <source>
        <dbReference type="PIRSR" id="PIRSR602848-1"/>
    </source>
</evidence>
<evidence type="ECO:0008006" key="9">
    <source>
        <dbReference type="Google" id="ProtNLM"/>
    </source>
</evidence>
<dbReference type="GO" id="GO:0046872">
    <property type="term" value="F:metal ion binding"/>
    <property type="evidence" value="ECO:0007669"/>
    <property type="project" value="UniProtKB-KW"/>
</dbReference>
<keyword evidence="8" id="KW-1185">Reference proteome</keyword>
<proteinExistence type="inferred from homology"/>
<dbReference type="InterPro" id="IPR002848">
    <property type="entry name" value="Translin_fam"/>
</dbReference>
<evidence type="ECO:0000256" key="5">
    <source>
        <dbReference type="ARBA" id="ARBA00023242"/>
    </source>
</evidence>
<comment type="subcellular location">
    <subcellularLocation>
        <location evidence="2">Cytoplasm</location>
    </subcellularLocation>
    <subcellularLocation>
        <location evidence="1">Nucleus</location>
    </subcellularLocation>
</comment>
<dbReference type="Gene3D" id="1.20.58.190">
    <property type="entry name" value="Translin, domain 1"/>
    <property type="match status" value="1"/>
</dbReference>
<dbReference type="PANTHER" id="PTHR10741">
    <property type="entry name" value="TRANSLIN AND TRANSLIN ASSOCIATED PROTEIN X"/>
    <property type="match status" value="1"/>
</dbReference>
<dbReference type="EMBL" id="WNWW01000277">
    <property type="protein sequence ID" value="KAF3427100.1"/>
    <property type="molecule type" value="Genomic_DNA"/>
</dbReference>
<dbReference type="FunFam" id="1.20.58.200:FF:000001">
    <property type="entry name" value="Translin-associated factor X"/>
    <property type="match status" value="1"/>
</dbReference>
<dbReference type="InterPro" id="IPR036081">
    <property type="entry name" value="Translin_sf"/>
</dbReference>
<organism evidence="7 8">
    <name type="scientific">Frieseomelitta varia</name>
    <dbReference type="NCBI Taxonomy" id="561572"/>
    <lineage>
        <taxon>Eukaryota</taxon>
        <taxon>Metazoa</taxon>
        <taxon>Ecdysozoa</taxon>
        <taxon>Arthropoda</taxon>
        <taxon>Hexapoda</taxon>
        <taxon>Insecta</taxon>
        <taxon>Pterygota</taxon>
        <taxon>Neoptera</taxon>
        <taxon>Endopterygota</taxon>
        <taxon>Hymenoptera</taxon>
        <taxon>Apocrita</taxon>
        <taxon>Aculeata</taxon>
        <taxon>Apoidea</taxon>
        <taxon>Anthophila</taxon>
        <taxon>Apidae</taxon>
        <taxon>Frieseomelitta</taxon>
    </lineage>
</organism>
<keyword evidence="6" id="KW-0460">Magnesium</keyword>
<protein>
    <recommendedName>
        <fullName evidence="9">Translin-associated protein X</fullName>
    </recommendedName>
</protein>
<evidence type="ECO:0000256" key="1">
    <source>
        <dbReference type="ARBA" id="ARBA00004123"/>
    </source>
</evidence>
<feature type="binding site" evidence="6">
    <location>
        <position position="206"/>
    </location>
    <ligand>
        <name>Mg(2+)</name>
        <dbReference type="ChEBI" id="CHEBI:18420"/>
    </ligand>
</feature>
<evidence type="ECO:0000313" key="8">
    <source>
        <dbReference type="Proteomes" id="UP000655588"/>
    </source>
</evidence>
<name>A0A833S9B2_9HYME</name>
<dbReference type="Pfam" id="PF01997">
    <property type="entry name" value="Translin"/>
    <property type="match status" value="1"/>
</dbReference>
<comment type="caution">
    <text evidence="7">The sequence shown here is derived from an EMBL/GenBank/DDBJ whole genome shotgun (WGS) entry which is preliminary data.</text>
</comment>
<reference evidence="7" key="1">
    <citation type="submission" date="2019-11" db="EMBL/GenBank/DDBJ databases">
        <title>The nuclear and mitochondrial genomes of Frieseomelitta varia - a highly eusocial stingless bee (Meliponini) with a permanently sterile worker caste.</title>
        <authorList>
            <person name="Freitas F.C.P."/>
            <person name="Lourenco A.P."/>
            <person name="Nunes F.M.F."/>
            <person name="Paschoal A.R."/>
            <person name="Abreu F.C.P."/>
            <person name="Barbin F.O."/>
            <person name="Bataglia L."/>
            <person name="Cardoso-Junior C.A.M."/>
            <person name="Cervoni M.S."/>
            <person name="Silva S.R."/>
            <person name="Dalarmi F."/>
            <person name="Del Lama M.A."/>
            <person name="Depintor T.S."/>
            <person name="Ferreira K.M."/>
            <person name="Goria P.S."/>
            <person name="Jaskot M.C."/>
            <person name="Lago D.C."/>
            <person name="Luna-Lucena D."/>
            <person name="Moda L.M."/>
            <person name="Nascimento L."/>
            <person name="Pedrino M."/>
            <person name="Rabico F.O."/>
            <person name="Sanches F.C."/>
            <person name="Santos D.E."/>
            <person name="Santos C.G."/>
            <person name="Vieira J."/>
            <person name="Lopes T.F."/>
            <person name="Barchuk A.R."/>
            <person name="Hartfelder K."/>
            <person name="Simoes Z.L.P."/>
            <person name="Bitondi M.M.G."/>
            <person name="Pinheiro D.G."/>
        </authorList>
    </citation>
    <scope>NUCLEOTIDE SEQUENCE</scope>
    <source>
        <strain evidence="7">USP_RPSP 00005682</strain>
        <tissue evidence="7">Whole individual</tissue>
    </source>
</reference>
<accession>A0A833S9B2</accession>
<keyword evidence="6" id="KW-0479">Metal-binding</keyword>
<keyword evidence="5" id="KW-0539">Nucleus</keyword>
<evidence type="ECO:0000313" key="7">
    <source>
        <dbReference type="EMBL" id="KAF3427100.1"/>
    </source>
</evidence>
<dbReference type="InterPro" id="IPR016069">
    <property type="entry name" value="Translin_C"/>
</dbReference>
<evidence type="ECO:0000256" key="4">
    <source>
        <dbReference type="ARBA" id="ARBA00022490"/>
    </source>
</evidence>
<sequence>MINNNIDYFSKKYYKLDFLILWLNKGDGKSRGHRSNKKINIDDRKQENVENMDENSLIVQQFQAYAAELDDKHDRFERIVKIGRDINIESKRIIFLLHTIDKKSKQESVLYEANLRLQKVAQHQFKAIAFELKNQDPYLYLKGYRNGLEEYIEAVTFYQYLKCGNMENWLELEKTLTYTFPEKSKTIQILITPFEYILGIADLTGELMRQCINNLALGDRASCYQTCNFVRNIYKGFLGCASVSNREIHRKLSTLKQSLHKIESVCYTIKVRGSEIPKHLLVDVATEEYADSDEGYQAY</sequence>
<dbReference type="GO" id="GO:0043565">
    <property type="term" value="F:sequence-specific DNA binding"/>
    <property type="evidence" value="ECO:0007669"/>
    <property type="project" value="InterPro"/>
</dbReference>
<dbReference type="CDD" id="cd14820">
    <property type="entry name" value="TRAX"/>
    <property type="match status" value="1"/>
</dbReference>
<comment type="similarity">
    <text evidence="3">Belongs to the translin family.</text>
</comment>
<dbReference type="SUPFAM" id="SSF74784">
    <property type="entry name" value="Translin"/>
    <property type="match status" value="1"/>
</dbReference>
<evidence type="ECO:0000256" key="2">
    <source>
        <dbReference type="ARBA" id="ARBA00004496"/>
    </source>
</evidence>